<evidence type="ECO:0000256" key="3">
    <source>
        <dbReference type="ARBA" id="ARBA00023054"/>
    </source>
</evidence>
<proteinExistence type="predicted"/>
<evidence type="ECO:0000313" key="10">
    <source>
        <dbReference type="Xenbase" id="XB-GENE-6460880"/>
    </source>
</evidence>
<feature type="region of interest" description="Disordered" evidence="5">
    <location>
        <begin position="244"/>
        <end position="267"/>
    </location>
</feature>
<dbReference type="GeneID" id="116406727"/>
<dbReference type="RefSeq" id="XP_031747321.1">
    <property type="nucleotide sequence ID" value="XM_031891461.1"/>
</dbReference>
<feature type="compositionally biased region" description="Basic and acidic residues" evidence="5">
    <location>
        <begin position="211"/>
        <end position="223"/>
    </location>
</feature>
<feature type="region of interest" description="Disordered" evidence="5">
    <location>
        <begin position="281"/>
        <end position="383"/>
    </location>
</feature>
<dbReference type="InterPro" id="IPR043447">
    <property type="entry name" value="CCDC120/INAVA"/>
</dbReference>
<dbReference type="OrthoDB" id="10063592at2759"/>
<protein>
    <submittedName>
        <fullName evidence="8 9">Coiled-coil domain-containing protein 120 isoform X1</fullName>
    </submittedName>
</protein>
<evidence type="ECO:0000259" key="6">
    <source>
        <dbReference type="Pfam" id="PF11819"/>
    </source>
</evidence>
<evidence type="ECO:0000256" key="1">
    <source>
        <dbReference type="ARBA" id="ARBA00004496"/>
    </source>
</evidence>
<evidence type="ECO:0000313" key="7">
    <source>
        <dbReference type="Proteomes" id="UP000008143"/>
    </source>
</evidence>
<keyword evidence="2" id="KW-0963">Cytoplasm</keyword>
<keyword evidence="7" id="KW-1185">Reference proteome</keyword>
<feature type="region of interest" description="Disordered" evidence="5">
    <location>
        <begin position="401"/>
        <end position="433"/>
    </location>
</feature>
<sequence>MEGKGGISTAAVSLSGPLLELTLKQRAQLISELSEKQKELQESLRQKLTELRRLCLQEAELTGHVPADFPLEYGERPPVVLRRPKTAFRMSAAAVTRAEEVQLERLERDFAVQLQMAEAARKLSLAAEQSAEMNSEQRRKRRLVYLDALRRLQELEEQTNNLRRKLGLRPTHRDPNNLLDEAHPSENSSLSESGSYEDILGQGARPSPPRIPEHSRIVSNSPERRVGWKVSPMELHCDVHNRRNSMAGAASPTRSFPRSLSSLEGRSVPATPVLSRNACSSSALRSEGPGLCQRQWSGSQDSQVGYPSERPSGHTARSRRSNSSEALIERPPPEAPAKPSYKSSETLSERPQPGAVPPQQWGARSPDPRTPSSSGSSGGNSRLPYEEILMDYYMERQPRGWTEPEGQWFVEPDGSGHYSRRDGYYDGFPGSPALRSRVEMQQRRNAARTKSCGPQLADVGSFQQSWHQRAAPQPSHPGPRSRSQPRAPPPETLERSVHKALALEGLRDWYLRNSAATGGLHRCPVSSQMQYPRYYRPTYPDGHYQAGSPLPHSISFTGAPMHGRHFSEYLGQEWCSQASMQGDGPSDGTPPGTLV</sequence>
<dbReference type="PANTHER" id="PTHR16093">
    <property type="entry name" value="COILED-COIL DOMAIN-CONTAINING PROTEIN 120 FAMILY MEMBER"/>
    <property type="match status" value="1"/>
</dbReference>
<dbReference type="AGR" id="Xenbase:XB-GENE-6460880"/>
<dbReference type="OMA" id="MVIRGSQ"/>
<feature type="compositionally biased region" description="Low complexity" evidence="5">
    <location>
        <begin position="185"/>
        <end position="197"/>
    </location>
</feature>
<dbReference type="KEGG" id="xtr:116406727"/>
<accession>A0A8J1IRG0</accession>
<dbReference type="RefSeq" id="XP_031747320.1">
    <property type="nucleotide sequence ID" value="XM_031891460.1"/>
</dbReference>
<dbReference type="Pfam" id="PF11819">
    <property type="entry name" value="CUPID"/>
    <property type="match status" value="1"/>
</dbReference>
<feature type="compositionally biased region" description="Polar residues" evidence="5">
    <location>
        <begin position="294"/>
        <end position="305"/>
    </location>
</feature>
<feature type="compositionally biased region" description="Low complexity" evidence="5">
    <location>
        <begin position="370"/>
        <end position="382"/>
    </location>
</feature>
<name>A0A8J1IRG0_XENTR</name>
<dbReference type="Xenbase" id="XB-GENE-6460880">
    <property type="gene designation" value="ccdc120"/>
</dbReference>
<evidence type="ECO:0000256" key="4">
    <source>
        <dbReference type="SAM" id="Coils"/>
    </source>
</evidence>
<evidence type="ECO:0000313" key="8">
    <source>
        <dbReference type="RefSeq" id="XP_031747320.1"/>
    </source>
</evidence>
<evidence type="ECO:0000256" key="2">
    <source>
        <dbReference type="ARBA" id="ARBA00022490"/>
    </source>
</evidence>
<comment type="subcellular location">
    <subcellularLocation>
        <location evidence="1">Cytoplasm</location>
    </subcellularLocation>
</comment>
<keyword evidence="3 4" id="KW-0175">Coiled coil</keyword>
<reference evidence="8 9" key="1">
    <citation type="submission" date="2025-04" db="UniProtKB">
        <authorList>
            <consortium name="RefSeq"/>
        </authorList>
    </citation>
    <scope>IDENTIFICATION</scope>
    <source>
        <strain evidence="8 9">Nigerian</strain>
        <tissue evidence="8 9">Liver and blood</tissue>
    </source>
</reference>
<evidence type="ECO:0000256" key="5">
    <source>
        <dbReference type="SAM" id="MobiDB-lite"/>
    </source>
</evidence>
<dbReference type="PANTHER" id="PTHR16093:SF5">
    <property type="entry name" value="COILED-COIL DOMAIN-CONTAINING PROTEIN 120"/>
    <property type="match status" value="1"/>
</dbReference>
<organism evidence="7 8">
    <name type="scientific">Xenopus tropicalis</name>
    <name type="common">Western clawed frog</name>
    <name type="synonym">Silurana tropicalis</name>
    <dbReference type="NCBI Taxonomy" id="8364"/>
    <lineage>
        <taxon>Eukaryota</taxon>
        <taxon>Metazoa</taxon>
        <taxon>Chordata</taxon>
        <taxon>Craniata</taxon>
        <taxon>Vertebrata</taxon>
        <taxon>Euteleostomi</taxon>
        <taxon>Amphibia</taxon>
        <taxon>Batrachia</taxon>
        <taxon>Anura</taxon>
        <taxon>Pipoidea</taxon>
        <taxon>Pipidae</taxon>
        <taxon>Xenopodinae</taxon>
        <taxon>Xenopus</taxon>
        <taxon>Silurana</taxon>
    </lineage>
</organism>
<feature type="domain" description="Cytohesin Ubiquitin Protein Inducing" evidence="6">
    <location>
        <begin position="22"/>
        <end position="130"/>
    </location>
</feature>
<dbReference type="AlphaFoldDB" id="A0A8J1IRG0"/>
<evidence type="ECO:0000313" key="9">
    <source>
        <dbReference type="RefSeq" id="XP_031747321.1"/>
    </source>
</evidence>
<feature type="region of interest" description="Disordered" evidence="5">
    <location>
        <begin position="163"/>
        <end position="223"/>
    </location>
</feature>
<dbReference type="Proteomes" id="UP000008143">
    <property type="component" value="Chromosome 8"/>
</dbReference>
<feature type="compositionally biased region" description="Basic and acidic residues" evidence="5">
    <location>
        <begin position="171"/>
        <end position="184"/>
    </location>
</feature>
<feature type="compositionally biased region" description="Polar residues" evidence="5">
    <location>
        <begin position="252"/>
        <end position="264"/>
    </location>
</feature>
<feature type="coiled-coil region" evidence="4">
    <location>
        <begin position="19"/>
        <end position="54"/>
    </location>
</feature>
<dbReference type="InterPro" id="IPR021774">
    <property type="entry name" value="CUPID"/>
</dbReference>
<dbReference type="GO" id="GO:0005737">
    <property type="term" value="C:cytoplasm"/>
    <property type="evidence" value="ECO:0007669"/>
    <property type="project" value="UniProtKB-SubCell"/>
</dbReference>
<dbReference type="CTD" id="90060"/>
<gene>
    <name evidence="8 9 10" type="primary">ccdc120</name>
</gene>
<feature type="region of interest" description="Disordered" evidence="5">
    <location>
        <begin position="463"/>
        <end position="495"/>
    </location>
</feature>